<protein>
    <submittedName>
        <fullName evidence="10">NAD(FAD)-dependent dehydrogenase</fullName>
    </submittedName>
</protein>
<evidence type="ECO:0000259" key="9">
    <source>
        <dbReference type="Pfam" id="PF07992"/>
    </source>
</evidence>
<evidence type="ECO:0000256" key="5">
    <source>
        <dbReference type="ARBA" id="ARBA00023002"/>
    </source>
</evidence>
<evidence type="ECO:0000313" key="10">
    <source>
        <dbReference type="EMBL" id="KRK65237.1"/>
    </source>
</evidence>
<dbReference type="InterPro" id="IPR036188">
    <property type="entry name" value="FAD/NAD-bd_sf"/>
</dbReference>
<dbReference type="Pfam" id="PF02852">
    <property type="entry name" value="Pyr_redox_dim"/>
    <property type="match status" value="1"/>
</dbReference>
<evidence type="ECO:0000259" key="8">
    <source>
        <dbReference type="Pfam" id="PF02852"/>
    </source>
</evidence>
<keyword evidence="5" id="KW-0560">Oxidoreductase</keyword>
<evidence type="ECO:0000256" key="4">
    <source>
        <dbReference type="ARBA" id="ARBA00022827"/>
    </source>
</evidence>
<keyword evidence="7" id="KW-0676">Redox-active center</keyword>
<dbReference type="PRINTS" id="PR00411">
    <property type="entry name" value="PNDRDTASEI"/>
</dbReference>
<dbReference type="AlphaFoldDB" id="A0A0R1J1P0"/>
<evidence type="ECO:0000256" key="2">
    <source>
        <dbReference type="ARBA" id="ARBA00009130"/>
    </source>
</evidence>
<dbReference type="PATRIC" id="fig|1423811.3.peg.1640"/>
<dbReference type="SUPFAM" id="SSF55424">
    <property type="entry name" value="FAD/NAD-linked reductases, dimerisation (C-terminal) domain"/>
    <property type="match status" value="1"/>
</dbReference>
<comment type="cofactor">
    <cofactor evidence="1">
        <name>FAD</name>
        <dbReference type="ChEBI" id="CHEBI:57692"/>
    </cofactor>
</comment>
<dbReference type="PANTHER" id="PTHR43429:SF1">
    <property type="entry name" value="NAD(P)H SULFUR OXIDOREDUCTASE (COA-DEPENDENT)"/>
    <property type="match status" value="1"/>
</dbReference>
<dbReference type="InterPro" id="IPR004099">
    <property type="entry name" value="Pyr_nucl-diS_OxRdtase_dimer"/>
</dbReference>
<keyword evidence="11" id="KW-1185">Reference proteome</keyword>
<dbReference type="SUPFAM" id="SSF51905">
    <property type="entry name" value="FAD/NAD(P)-binding domain"/>
    <property type="match status" value="1"/>
</dbReference>
<comment type="caution">
    <text evidence="10">The sequence shown here is derived from an EMBL/GenBank/DDBJ whole genome shotgun (WGS) entry which is preliminary data.</text>
</comment>
<comment type="similarity">
    <text evidence="2">Belongs to the class-III pyridine nucleotide-disulfide oxidoreductase family.</text>
</comment>
<evidence type="ECO:0000313" key="11">
    <source>
        <dbReference type="Proteomes" id="UP000050929"/>
    </source>
</evidence>
<keyword evidence="3" id="KW-0285">Flavoprotein</keyword>
<evidence type="ECO:0000256" key="3">
    <source>
        <dbReference type="ARBA" id="ARBA00022630"/>
    </source>
</evidence>
<dbReference type="InterPro" id="IPR050260">
    <property type="entry name" value="FAD-bd_OxRdtase"/>
</dbReference>
<keyword evidence="6" id="KW-0558">Oxidation</keyword>
<dbReference type="OrthoDB" id="9802028at2"/>
<dbReference type="InterPro" id="IPR023753">
    <property type="entry name" value="FAD/NAD-binding_dom"/>
</dbReference>
<proteinExistence type="inferred from homology"/>
<gene>
    <name evidence="10" type="ORF">FC72_GL001613</name>
</gene>
<dbReference type="PANTHER" id="PTHR43429">
    <property type="entry name" value="PYRIDINE NUCLEOTIDE-DISULFIDE OXIDOREDUCTASE DOMAIN-CONTAINING"/>
    <property type="match status" value="1"/>
</dbReference>
<dbReference type="STRING" id="1423811.FC72_GL001613"/>
<feature type="domain" description="Pyridine nucleotide-disulphide oxidoreductase dimerisation" evidence="8">
    <location>
        <begin position="333"/>
        <end position="426"/>
    </location>
</feature>
<dbReference type="Proteomes" id="UP000050929">
    <property type="component" value="Unassembled WGS sequence"/>
</dbReference>
<dbReference type="EMBL" id="AZDG01000004">
    <property type="protein sequence ID" value="KRK65237.1"/>
    <property type="molecule type" value="Genomic_DNA"/>
</dbReference>
<organism evidence="10 11">
    <name type="scientific">Companilactobacillus tucceti DSM 20183</name>
    <dbReference type="NCBI Taxonomy" id="1423811"/>
    <lineage>
        <taxon>Bacteria</taxon>
        <taxon>Bacillati</taxon>
        <taxon>Bacillota</taxon>
        <taxon>Bacilli</taxon>
        <taxon>Lactobacillales</taxon>
        <taxon>Lactobacillaceae</taxon>
        <taxon>Companilactobacillus</taxon>
    </lineage>
</organism>
<evidence type="ECO:0000256" key="6">
    <source>
        <dbReference type="ARBA" id="ARBA00023097"/>
    </source>
</evidence>
<feature type="domain" description="FAD/NAD(P)-binding" evidence="9">
    <location>
        <begin position="1"/>
        <end position="304"/>
    </location>
</feature>
<dbReference type="RefSeq" id="WP_057764668.1">
    <property type="nucleotide sequence ID" value="NZ_AZDG01000004.1"/>
</dbReference>
<name>A0A0R1J1P0_9LACO</name>
<accession>A0A0R1J1P0</accession>
<keyword evidence="4" id="KW-0274">FAD</keyword>
<sequence length="450" mass="49129">MKVSIIGCTHAGTFSAMNILKDHPDWEVSVFERNDNLSFLSCGIALWVSDRVSDPNKMFYSSPDDLAKLGANMYMKHDVTNVDFDNKKLSVKNLESGETFEQDYDKLVITTGSAPIIPNIPGIDSDKVKLCKNWINANELKENASDIKSAIVIGAGYIGAELAEGYATLGKETTLIDALPDVLAKNLDPNMSAIAEQDYKDNNVTLGLSEKVQSFEETADGVIVKTDKNEYKADIAVMCVGFRPNTDMFKDEFETLPNGALIVDEYMHTSKPDVFSAGDAASVHYNPTNDNQYIPLATNSVRQGILVGANIEKDTVKYMGTQASSAVELFGRTYAASGLTAVHAKALNKKVESVSLEDNYRPEFMLTTTPVLMNLVWDPETRVVLGGALTSMYDVSQSANLLSLAIQKKVTIDELSMVDFLFQPNYDKPVNYVSALAGAAVAKADSKVNE</sequence>
<dbReference type="Pfam" id="PF07992">
    <property type="entry name" value="Pyr_redox_2"/>
    <property type="match status" value="1"/>
</dbReference>
<dbReference type="Gene3D" id="3.50.50.60">
    <property type="entry name" value="FAD/NAD(P)-binding domain"/>
    <property type="match status" value="2"/>
</dbReference>
<evidence type="ECO:0000256" key="1">
    <source>
        <dbReference type="ARBA" id="ARBA00001974"/>
    </source>
</evidence>
<dbReference type="GO" id="GO:0016491">
    <property type="term" value="F:oxidoreductase activity"/>
    <property type="evidence" value="ECO:0007669"/>
    <property type="project" value="UniProtKB-KW"/>
</dbReference>
<dbReference type="PRINTS" id="PR00368">
    <property type="entry name" value="FADPNR"/>
</dbReference>
<dbReference type="InterPro" id="IPR016156">
    <property type="entry name" value="FAD/NAD-linked_Rdtase_dimer_sf"/>
</dbReference>
<dbReference type="Gene3D" id="3.30.390.30">
    <property type="match status" value="1"/>
</dbReference>
<evidence type="ECO:0000256" key="7">
    <source>
        <dbReference type="ARBA" id="ARBA00023284"/>
    </source>
</evidence>
<reference evidence="10 11" key="1">
    <citation type="journal article" date="2015" name="Genome Announc.">
        <title>Expanding the biotechnology potential of lactobacilli through comparative genomics of 213 strains and associated genera.</title>
        <authorList>
            <person name="Sun Z."/>
            <person name="Harris H.M."/>
            <person name="McCann A."/>
            <person name="Guo C."/>
            <person name="Argimon S."/>
            <person name="Zhang W."/>
            <person name="Yang X."/>
            <person name="Jeffery I.B."/>
            <person name="Cooney J.C."/>
            <person name="Kagawa T.F."/>
            <person name="Liu W."/>
            <person name="Song Y."/>
            <person name="Salvetti E."/>
            <person name="Wrobel A."/>
            <person name="Rasinkangas P."/>
            <person name="Parkhill J."/>
            <person name="Rea M.C."/>
            <person name="O'Sullivan O."/>
            <person name="Ritari J."/>
            <person name="Douillard F.P."/>
            <person name="Paul Ross R."/>
            <person name="Yang R."/>
            <person name="Briner A.E."/>
            <person name="Felis G.E."/>
            <person name="de Vos W.M."/>
            <person name="Barrangou R."/>
            <person name="Klaenhammer T.R."/>
            <person name="Caufield P.W."/>
            <person name="Cui Y."/>
            <person name="Zhang H."/>
            <person name="O'Toole P.W."/>
        </authorList>
    </citation>
    <scope>NUCLEOTIDE SEQUENCE [LARGE SCALE GENOMIC DNA]</scope>
    <source>
        <strain evidence="10 11">DSM 20183</strain>
    </source>
</reference>